<dbReference type="PANTHER" id="PTHR43065">
    <property type="entry name" value="SENSOR HISTIDINE KINASE"/>
    <property type="match status" value="1"/>
</dbReference>
<dbReference type="EC" id="2.7.13.3" evidence="3"/>
<evidence type="ECO:0000256" key="6">
    <source>
        <dbReference type="ARBA" id="ARBA00022777"/>
    </source>
</evidence>
<dbReference type="Gene3D" id="3.30.565.10">
    <property type="entry name" value="Histidine kinase-like ATPase, C-terminal domain"/>
    <property type="match status" value="1"/>
</dbReference>
<dbReference type="SMART" id="SM00304">
    <property type="entry name" value="HAMP"/>
    <property type="match status" value="1"/>
</dbReference>
<dbReference type="SUPFAM" id="SSF47384">
    <property type="entry name" value="Homodimeric domain of signal transducing histidine kinase"/>
    <property type="match status" value="1"/>
</dbReference>
<evidence type="ECO:0000259" key="10">
    <source>
        <dbReference type="PROSITE" id="PS50885"/>
    </source>
</evidence>
<dbReference type="Pfam" id="PF00672">
    <property type="entry name" value="HAMP"/>
    <property type="match status" value="1"/>
</dbReference>
<evidence type="ECO:0000313" key="12">
    <source>
        <dbReference type="Proteomes" id="UP001501169"/>
    </source>
</evidence>
<comment type="catalytic activity">
    <reaction evidence="1">
        <text>ATP + protein L-histidine = ADP + protein N-phospho-L-histidine.</text>
        <dbReference type="EC" id="2.7.13.3"/>
    </reaction>
</comment>
<keyword evidence="12" id="KW-1185">Reference proteome</keyword>
<dbReference type="Gene3D" id="6.10.340.10">
    <property type="match status" value="1"/>
</dbReference>
<evidence type="ECO:0000256" key="2">
    <source>
        <dbReference type="ARBA" id="ARBA00004370"/>
    </source>
</evidence>
<evidence type="ECO:0000256" key="3">
    <source>
        <dbReference type="ARBA" id="ARBA00012438"/>
    </source>
</evidence>
<dbReference type="CDD" id="cd00082">
    <property type="entry name" value="HisKA"/>
    <property type="match status" value="1"/>
</dbReference>
<dbReference type="EMBL" id="BAAAEO010000004">
    <property type="protein sequence ID" value="GAA0555986.1"/>
    <property type="molecule type" value="Genomic_DNA"/>
</dbReference>
<dbReference type="InterPro" id="IPR003594">
    <property type="entry name" value="HATPase_dom"/>
</dbReference>
<organism evidence="11 12">
    <name type="scientific">Rheinheimera aquimaris</name>
    <dbReference type="NCBI Taxonomy" id="412437"/>
    <lineage>
        <taxon>Bacteria</taxon>
        <taxon>Pseudomonadati</taxon>
        <taxon>Pseudomonadota</taxon>
        <taxon>Gammaproteobacteria</taxon>
        <taxon>Chromatiales</taxon>
        <taxon>Chromatiaceae</taxon>
        <taxon>Rheinheimera</taxon>
    </lineage>
</organism>
<evidence type="ECO:0000259" key="9">
    <source>
        <dbReference type="PROSITE" id="PS50109"/>
    </source>
</evidence>
<comment type="caution">
    <text evidence="11">The sequence shown here is derived from an EMBL/GenBank/DDBJ whole genome shotgun (WGS) entry which is preliminary data.</text>
</comment>
<dbReference type="PROSITE" id="PS50885">
    <property type="entry name" value="HAMP"/>
    <property type="match status" value="1"/>
</dbReference>
<dbReference type="SMART" id="SM00388">
    <property type="entry name" value="HisKA"/>
    <property type="match status" value="1"/>
</dbReference>
<evidence type="ECO:0000256" key="4">
    <source>
        <dbReference type="ARBA" id="ARBA00022553"/>
    </source>
</evidence>
<keyword evidence="4" id="KW-0597">Phosphoprotein</keyword>
<name>A0ABN1DZB2_9GAMM</name>
<dbReference type="PANTHER" id="PTHR43065:SF47">
    <property type="match status" value="1"/>
</dbReference>
<keyword evidence="8" id="KW-0812">Transmembrane</keyword>
<dbReference type="SUPFAM" id="SSF158472">
    <property type="entry name" value="HAMP domain-like"/>
    <property type="match status" value="1"/>
</dbReference>
<dbReference type="InterPro" id="IPR036890">
    <property type="entry name" value="HATPase_C_sf"/>
</dbReference>
<dbReference type="PROSITE" id="PS50109">
    <property type="entry name" value="HIS_KIN"/>
    <property type="match status" value="1"/>
</dbReference>
<evidence type="ECO:0000256" key="7">
    <source>
        <dbReference type="SAM" id="Coils"/>
    </source>
</evidence>
<dbReference type="InterPro" id="IPR003661">
    <property type="entry name" value="HisK_dim/P_dom"/>
</dbReference>
<dbReference type="Proteomes" id="UP001501169">
    <property type="component" value="Unassembled WGS sequence"/>
</dbReference>
<dbReference type="Gene3D" id="1.10.287.130">
    <property type="match status" value="1"/>
</dbReference>
<protein>
    <recommendedName>
        <fullName evidence="3">histidine kinase</fullName>
        <ecNumber evidence="3">2.7.13.3</ecNumber>
    </recommendedName>
</protein>
<gene>
    <name evidence="11" type="ORF">GCM10009098_24790</name>
</gene>
<comment type="subcellular location">
    <subcellularLocation>
        <location evidence="2">Membrane</location>
    </subcellularLocation>
</comment>
<evidence type="ECO:0000256" key="1">
    <source>
        <dbReference type="ARBA" id="ARBA00000085"/>
    </source>
</evidence>
<proteinExistence type="predicted"/>
<feature type="transmembrane region" description="Helical" evidence="8">
    <location>
        <begin position="13"/>
        <end position="35"/>
    </location>
</feature>
<dbReference type="Pfam" id="PF02518">
    <property type="entry name" value="HATPase_c"/>
    <property type="match status" value="1"/>
</dbReference>
<feature type="domain" description="HAMP" evidence="10">
    <location>
        <begin position="190"/>
        <end position="243"/>
    </location>
</feature>
<dbReference type="InterPro" id="IPR004358">
    <property type="entry name" value="Sig_transdc_His_kin-like_C"/>
</dbReference>
<keyword evidence="8" id="KW-0472">Membrane</keyword>
<feature type="coiled-coil region" evidence="7">
    <location>
        <begin position="235"/>
        <end position="265"/>
    </location>
</feature>
<dbReference type="PRINTS" id="PR00344">
    <property type="entry name" value="BCTRLSENSOR"/>
</dbReference>
<keyword evidence="7" id="KW-0175">Coiled coil</keyword>
<dbReference type="SUPFAM" id="SSF55874">
    <property type="entry name" value="ATPase domain of HSP90 chaperone/DNA topoisomerase II/histidine kinase"/>
    <property type="match status" value="1"/>
</dbReference>
<dbReference type="InterPro" id="IPR003660">
    <property type="entry name" value="HAMP_dom"/>
</dbReference>
<evidence type="ECO:0000256" key="5">
    <source>
        <dbReference type="ARBA" id="ARBA00022679"/>
    </source>
</evidence>
<dbReference type="InterPro" id="IPR005467">
    <property type="entry name" value="His_kinase_dom"/>
</dbReference>
<keyword evidence="8" id="KW-1133">Transmembrane helix</keyword>
<keyword evidence="6" id="KW-0418">Kinase</keyword>
<evidence type="ECO:0000256" key="8">
    <source>
        <dbReference type="SAM" id="Phobius"/>
    </source>
</evidence>
<evidence type="ECO:0000313" key="11">
    <source>
        <dbReference type="EMBL" id="GAA0555986.1"/>
    </source>
</evidence>
<dbReference type="RefSeq" id="WP_226767750.1">
    <property type="nucleotide sequence ID" value="NZ_BAAAEO010000004.1"/>
</dbReference>
<reference evidence="11 12" key="1">
    <citation type="journal article" date="2019" name="Int. J. Syst. Evol. Microbiol.">
        <title>The Global Catalogue of Microorganisms (GCM) 10K type strain sequencing project: providing services to taxonomists for standard genome sequencing and annotation.</title>
        <authorList>
            <consortium name="The Broad Institute Genomics Platform"/>
            <consortium name="The Broad Institute Genome Sequencing Center for Infectious Disease"/>
            <person name="Wu L."/>
            <person name="Ma J."/>
        </authorList>
    </citation>
    <scope>NUCLEOTIDE SEQUENCE [LARGE SCALE GENOMIC DNA]</scope>
    <source>
        <strain evidence="11 12">JCM 14331</strain>
    </source>
</reference>
<accession>A0ABN1DZB2</accession>
<dbReference type="CDD" id="cd06225">
    <property type="entry name" value="HAMP"/>
    <property type="match status" value="1"/>
</dbReference>
<dbReference type="SMART" id="SM00387">
    <property type="entry name" value="HATPase_c"/>
    <property type="match status" value="1"/>
</dbReference>
<feature type="domain" description="Histidine kinase" evidence="9">
    <location>
        <begin position="306"/>
        <end position="537"/>
    </location>
</feature>
<dbReference type="InterPro" id="IPR036097">
    <property type="entry name" value="HisK_dim/P_sf"/>
</dbReference>
<sequence>MIAIDKTTSIKSALIWVIMLICSLTLCLAMLVSTAQDVKLQQKKLVTQLEGYVSIIAFNAQNSILQDDADTEENRLKSFKAVNILHNIHIYKKTPGSDELSFFASYNRDGIGPFPVQFSRVQQFLKPYISDNYIELTKAIYADEEISGYVYVRASQEELSAYIQTRILLDILIALIALGSAFFISSKLQKRFTSPIENLLNVMQKVSKQKDYQVRAPTAPIKEYNMLSRAFNTMLDRIEQQISKLQLAEQENRQLTLSLEQKIAERTDALKTSNQELLNTLATLHQYQNQIVETEKMASLGQMVAGVAHEVNTPIGLGVTASTLLQDKLADIQRAFDEKKLTSSQLAKFLSESKENLGIIYRNMERAASLISSFKRVAVDQSNENRRQFNMQQLINEVLLSLRPNLKKTQHQIIVNCPAELELDSKPGPINQILINLIMNSLIHAFEHIEQGEMTIDISVQDSNCQLIYTDNGAGVPESIKKRIFDPFVTTKRGEGGSGLGLHLVYNLVTQALNGKIQLDSTLGHGIRISINFPVIVIKNDQH</sequence>
<keyword evidence="5" id="KW-0808">Transferase</keyword>